<dbReference type="PROSITE" id="PS51329">
    <property type="entry name" value="C_CAP_COFACTOR_C"/>
    <property type="match status" value="1"/>
</dbReference>
<dbReference type="InterPro" id="IPR017901">
    <property type="entry name" value="C-CAP_CF_C-like"/>
</dbReference>
<feature type="compositionally biased region" description="Polar residues" evidence="2">
    <location>
        <begin position="450"/>
        <end position="468"/>
    </location>
</feature>
<comment type="similarity">
    <text evidence="1">Belongs to the TBCC family.</text>
</comment>
<dbReference type="Proteomes" id="UP000694843">
    <property type="component" value="Unplaced"/>
</dbReference>
<dbReference type="KEGG" id="hazt:108679030"/>
<accession>A0A8B7PAC9</accession>
<feature type="region of interest" description="Disordered" evidence="2">
    <location>
        <begin position="357"/>
        <end position="391"/>
    </location>
</feature>
<sequence length="784" mass="86413">MLPEMQDLHLWVRPEIFELGVLPIVIPEKISVEMLSKLLHHARELGERGYPTMTYETWNHLAIRKMGLSQECCEVMFLNCQLFSQQLPPQQDEDTVTWDSVVWTLELITMLYIQRVTSAHPRVLARQTSLHLLTNDPWPATVTSNNGAPVAVTSGAAVNGCGVSNNHASSSFPGLVKKKLPEEYHLKFIKDSLSELLSLLAGHVSVEDSESRAQKRRSGDWKSFKDVLGSMRGMGVVGVEVVRALDILIGVTAPNTSGVKLLDAAIDKSFSYQSGYLSKKNTFQKGLFEQWVLGRLDWSPHGEWLCTRRGQRLHWPVVAASPHHRLHCHPHLPAPARERLVCISDMIEGITVHLGDAATNTTPKKPARQPDLGSSSPNIPADPSASVAVNRDQTHPSTGLMLAKDVAGREILIPDSVNLRRKLEVNAGLSENLDVNITDVEAHKVPEENCPNSSTAPKNVNNNSQDSALNNLDADYRRAHNGIDVALCDNFISTNSGTKGASHAPLNRSLSAPSSEAFSDSPPALPRRSLSLTDVSRPALLDVKIRRCTKSQIYILQPLRHVLLHRLHDTKVVLGPVQGRLRLQECRNVTVVAPARSVVISECRSVALCTLTPHRPLLLEGSSSSGLSSVTGHQSVTLGPLNLHYPKLMLHLSLARLRAHDNKWNLPLRLGGDGRCEPSECGLLSPDEFQLQTLPFFPALVDGRPPLLPPGLPNAYCQSVKASQAAVMSVRAEMREACLSPQQRSVLQRAIDQRFKAWLRETGKEIELDLLNKLSDHLRLQVVS</sequence>
<evidence type="ECO:0000256" key="1">
    <source>
        <dbReference type="ARBA" id="ARBA00008848"/>
    </source>
</evidence>
<gene>
    <name evidence="5" type="primary">LOC108679030</name>
</gene>
<evidence type="ECO:0000313" key="5">
    <source>
        <dbReference type="RefSeq" id="XP_018023028.1"/>
    </source>
</evidence>
<keyword evidence="4" id="KW-1185">Reference proteome</keyword>
<protein>
    <submittedName>
        <fullName evidence="5">TBCC domain-containing protein 1</fullName>
    </submittedName>
</protein>
<dbReference type="PANTHER" id="PTHR16052">
    <property type="entry name" value="TBCC DOMAIN-CONTAINING PROTEIN 1"/>
    <property type="match status" value="1"/>
</dbReference>
<evidence type="ECO:0000256" key="2">
    <source>
        <dbReference type="SAM" id="MobiDB-lite"/>
    </source>
</evidence>
<dbReference type="Gene3D" id="2.160.20.70">
    <property type="match status" value="1"/>
</dbReference>
<dbReference type="RefSeq" id="XP_018023028.1">
    <property type="nucleotide sequence ID" value="XM_018167539.2"/>
</dbReference>
<dbReference type="PANTHER" id="PTHR16052:SF0">
    <property type="entry name" value="TBCC DOMAIN-CONTAINING PROTEIN 1"/>
    <property type="match status" value="1"/>
</dbReference>
<dbReference type="AlphaFoldDB" id="A0A8B7PAC9"/>
<dbReference type="GO" id="GO:0051661">
    <property type="term" value="P:maintenance of centrosome location"/>
    <property type="evidence" value="ECO:0007669"/>
    <property type="project" value="TreeGrafter"/>
</dbReference>
<dbReference type="InterPro" id="IPR016098">
    <property type="entry name" value="CAP/MinC_C"/>
</dbReference>
<reference evidence="5" key="1">
    <citation type="submission" date="2025-08" db="UniProtKB">
        <authorList>
            <consortium name="RefSeq"/>
        </authorList>
    </citation>
    <scope>IDENTIFICATION</scope>
    <source>
        <tissue evidence="5">Whole organism</tissue>
    </source>
</reference>
<dbReference type="GO" id="GO:0051684">
    <property type="term" value="P:maintenance of Golgi location"/>
    <property type="evidence" value="ECO:0007669"/>
    <property type="project" value="TreeGrafter"/>
</dbReference>
<dbReference type="GO" id="GO:0031616">
    <property type="term" value="C:spindle pole centrosome"/>
    <property type="evidence" value="ECO:0007669"/>
    <property type="project" value="TreeGrafter"/>
</dbReference>
<dbReference type="InterPro" id="IPR012945">
    <property type="entry name" value="Tubulin-bd_cofactor_C_dom"/>
</dbReference>
<evidence type="ECO:0000313" key="4">
    <source>
        <dbReference type="Proteomes" id="UP000694843"/>
    </source>
</evidence>
<feature type="domain" description="C-CAP/cofactor C-like" evidence="3">
    <location>
        <begin position="522"/>
        <end position="641"/>
    </location>
</feature>
<dbReference type="InterPro" id="IPR039589">
    <property type="entry name" value="TBCC1"/>
</dbReference>
<feature type="region of interest" description="Disordered" evidence="2">
    <location>
        <begin position="446"/>
        <end position="468"/>
    </location>
</feature>
<proteinExistence type="inferred from homology"/>
<feature type="compositionally biased region" description="Polar residues" evidence="2">
    <location>
        <begin position="508"/>
        <end position="518"/>
    </location>
</feature>
<feature type="region of interest" description="Disordered" evidence="2">
    <location>
        <begin position="498"/>
        <end position="530"/>
    </location>
</feature>
<dbReference type="OrthoDB" id="427777at2759"/>
<organism evidence="4 5">
    <name type="scientific">Hyalella azteca</name>
    <name type="common">Amphipod</name>
    <dbReference type="NCBI Taxonomy" id="294128"/>
    <lineage>
        <taxon>Eukaryota</taxon>
        <taxon>Metazoa</taxon>
        <taxon>Ecdysozoa</taxon>
        <taxon>Arthropoda</taxon>
        <taxon>Crustacea</taxon>
        <taxon>Multicrustacea</taxon>
        <taxon>Malacostraca</taxon>
        <taxon>Eumalacostraca</taxon>
        <taxon>Peracarida</taxon>
        <taxon>Amphipoda</taxon>
        <taxon>Senticaudata</taxon>
        <taxon>Talitrida</taxon>
        <taxon>Talitroidea</taxon>
        <taxon>Hyalellidae</taxon>
        <taxon>Hyalella</taxon>
    </lineage>
</organism>
<name>A0A8B7PAC9_HYAAZ</name>
<evidence type="ECO:0000259" key="3">
    <source>
        <dbReference type="PROSITE" id="PS51329"/>
    </source>
</evidence>
<dbReference type="Pfam" id="PF07986">
    <property type="entry name" value="TBCC"/>
    <property type="match status" value="1"/>
</dbReference>
<dbReference type="GeneID" id="108679030"/>